<dbReference type="EMBL" id="JBAMIC010000011">
    <property type="protein sequence ID" value="KAK7101082.1"/>
    <property type="molecule type" value="Genomic_DNA"/>
</dbReference>
<evidence type="ECO:0008006" key="4">
    <source>
        <dbReference type="Google" id="ProtNLM"/>
    </source>
</evidence>
<dbReference type="SUPFAM" id="SSF52266">
    <property type="entry name" value="SGNH hydrolase"/>
    <property type="match status" value="1"/>
</dbReference>
<name>A0AAN9B944_9CAEN</name>
<keyword evidence="3" id="KW-1185">Reference proteome</keyword>
<reference evidence="2 3" key="1">
    <citation type="submission" date="2024-02" db="EMBL/GenBank/DDBJ databases">
        <title>Chromosome-scale genome assembly of the rough periwinkle Littorina saxatilis.</title>
        <authorList>
            <person name="De Jode A."/>
            <person name="Faria R."/>
            <person name="Formenti G."/>
            <person name="Sims Y."/>
            <person name="Smith T.P."/>
            <person name="Tracey A."/>
            <person name="Wood J.M.D."/>
            <person name="Zagrodzka Z.B."/>
            <person name="Johannesson K."/>
            <person name="Butlin R.K."/>
            <person name="Leder E.H."/>
        </authorList>
    </citation>
    <scope>NUCLEOTIDE SEQUENCE [LARGE SCALE GENOMIC DNA]</scope>
    <source>
        <strain evidence="2">Snail1</strain>
        <tissue evidence="2">Muscle</tissue>
    </source>
</reference>
<keyword evidence="1" id="KW-0812">Transmembrane</keyword>
<comment type="caution">
    <text evidence="2">The sequence shown here is derived from an EMBL/GenBank/DDBJ whole genome shotgun (WGS) entry which is preliminary data.</text>
</comment>
<keyword evidence="1" id="KW-0472">Membrane</keyword>
<evidence type="ECO:0000313" key="2">
    <source>
        <dbReference type="EMBL" id="KAK7101082.1"/>
    </source>
</evidence>
<organism evidence="2 3">
    <name type="scientific">Littorina saxatilis</name>
    <dbReference type="NCBI Taxonomy" id="31220"/>
    <lineage>
        <taxon>Eukaryota</taxon>
        <taxon>Metazoa</taxon>
        <taxon>Spiralia</taxon>
        <taxon>Lophotrochozoa</taxon>
        <taxon>Mollusca</taxon>
        <taxon>Gastropoda</taxon>
        <taxon>Caenogastropoda</taxon>
        <taxon>Littorinimorpha</taxon>
        <taxon>Littorinoidea</taxon>
        <taxon>Littorinidae</taxon>
        <taxon>Littorina</taxon>
    </lineage>
</organism>
<dbReference type="AlphaFoldDB" id="A0AAN9B944"/>
<evidence type="ECO:0000256" key="1">
    <source>
        <dbReference type="SAM" id="Phobius"/>
    </source>
</evidence>
<keyword evidence="1" id="KW-1133">Transmembrane helix</keyword>
<accession>A0AAN9B944</accession>
<evidence type="ECO:0000313" key="3">
    <source>
        <dbReference type="Proteomes" id="UP001374579"/>
    </source>
</evidence>
<feature type="transmembrane region" description="Helical" evidence="1">
    <location>
        <begin position="20"/>
        <end position="37"/>
    </location>
</feature>
<gene>
    <name evidence="2" type="ORF">V1264_023927</name>
</gene>
<sequence>MWIAYLYTICENNRSRLRCLFLLALFSVCLMFVWMGYVTRWTQPTSLLSLSSRDTVTALSRMDCNDVLHTMVRGRWQQQEMSSSDKYEMDLFHMKVRLELGLPKGLQRPDLKCGNVTFGSYSPPMHPLQWFRGLCDEAGTTPCCYDNQCQNRTLEECACPDCYDMRSAIQAEFGTWSGEEKDEDGDGRNCDVRRLSVDQICEVLEGATLYFIGDSFVRHVYTALLLYARQNELSGAISPITPPGIKVACAGIYMFTEKTCRHWLDRTTSICHGKTRVKFLEYVYIKQAPSIHRAVMELLNKTRSLVFIGTGIHDNFNANDTKTTILKPLLQQLRNVTYPRILWAATHAPGLLKTPRIQEQSYESIRRYNKEISDFLSEFDVPVFDTFNMTDGVMSFDGAHYGMGVNKVKVRVLLAYLLELYLKHLW</sequence>
<dbReference type="Proteomes" id="UP001374579">
    <property type="component" value="Unassembled WGS sequence"/>
</dbReference>
<proteinExistence type="predicted"/>
<protein>
    <recommendedName>
        <fullName evidence="4">SGNH domain-containing protein</fullName>
    </recommendedName>
</protein>